<dbReference type="SMR" id="B4LCP9"/>
<dbReference type="PANTHER" id="PTHR12550:SF70">
    <property type="entry name" value="JIL-1 ANCHORING AND STABILIZING PROTEIN, ISOFORM A"/>
    <property type="match status" value="1"/>
</dbReference>
<dbReference type="InterPro" id="IPR000313">
    <property type="entry name" value="PWWP_dom"/>
</dbReference>
<organism evidence="2 3">
    <name type="scientific">Drosophila virilis</name>
    <name type="common">Fruit fly</name>
    <dbReference type="NCBI Taxonomy" id="7244"/>
    <lineage>
        <taxon>Eukaryota</taxon>
        <taxon>Metazoa</taxon>
        <taxon>Ecdysozoa</taxon>
        <taxon>Arthropoda</taxon>
        <taxon>Hexapoda</taxon>
        <taxon>Insecta</taxon>
        <taxon>Pterygota</taxon>
        <taxon>Neoptera</taxon>
        <taxon>Endopterygota</taxon>
        <taxon>Diptera</taxon>
        <taxon>Brachycera</taxon>
        <taxon>Muscomorpha</taxon>
        <taxon>Ephydroidea</taxon>
        <taxon>Drosophilidae</taxon>
        <taxon>Drosophila</taxon>
    </lineage>
</organism>
<evidence type="ECO:0000259" key="1">
    <source>
        <dbReference type="PROSITE" id="PS50812"/>
    </source>
</evidence>
<feature type="domain" description="PWWP" evidence="1">
    <location>
        <begin position="13"/>
        <end position="63"/>
    </location>
</feature>
<dbReference type="KEGG" id="dvi:6623688"/>
<dbReference type="PhylomeDB" id="B4LCP9"/>
<dbReference type="PANTHER" id="PTHR12550">
    <property type="entry name" value="HEPATOMA-DERIVED GROWTH FACTOR-RELATED"/>
    <property type="match status" value="1"/>
</dbReference>
<dbReference type="HOGENOM" id="CLU_1770035_0_0_1"/>
<dbReference type="Proteomes" id="UP000008792">
    <property type="component" value="Unassembled WGS sequence"/>
</dbReference>
<accession>B4LCP9</accession>
<reference evidence="2 3" key="1">
    <citation type="journal article" date="2007" name="Nature">
        <title>Evolution of genes and genomes on the Drosophila phylogeny.</title>
        <authorList>
            <consortium name="Drosophila 12 Genomes Consortium"/>
            <person name="Clark A.G."/>
            <person name="Eisen M.B."/>
            <person name="Smith D.R."/>
            <person name="Bergman C.M."/>
            <person name="Oliver B."/>
            <person name="Markow T.A."/>
            <person name="Kaufman T.C."/>
            <person name="Kellis M."/>
            <person name="Gelbart W."/>
            <person name="Iyer V.N."/>
            <person name="Pollard D.A."/>
            <person name="Sackton T.B."/>
            <person name="Larracuente A.M."/>
            <person name="Singh N.D."/>
            <person name="Abad J.P."/>
            <person name="Abt D.N."/>
            <person name="Adryan B."/>
            <person name="Aguade M."/>
            <person name="Akashi H."/>
            <person name="Anderson W.W."/>
            <person name="Aquadro C.F."/>
            <person name="Ardell D.H."/>
            <person name="Arguello R."/>
            <person name="Artieri C.G."/>
            <person name="Barbash D.A."/>
            <person name="Barker D."/>
            <person name="Barsanti P."/>
            <person name="Batterham P."/>
            <person name="Batzoglou S."/>
            <person name="Begun D."/>
            <person name="Bhutkar A."/>
            <person name="Blanco E."/>
            <person name="Bosak S.A."/>
            <person name="Bradley R.K."/>
            <person name="Brand A.D."/>
            <person name="Brent M.R."/>
            <person name="Brooks A.N."/>
            <person name="Brown R.H."/>
            <person name="Butlin R.K."/>
            <person name="Caggese C."/>
            <person name="Calvi B.R."/>
            <person name="Bernardo de Carvalho A."/>
            <person name="Caspi A."/>
            <person name="Castrezana S."/>
            <person name="Celniker S.E."/>
            <person name="Chang J.L."/>
            <person name="Chapple C."/>
            <person name="Chatterji S."/>
            <person name="Chinwalla A."/>
            <person name="Civetta A."/>
            <person name="Clifton S.W."/>
            <person name="Comeron J.M."/>
            <person name="Costello J.C."/>
            <person name="Coyne J.A."/>
            <person name="Daub J."/>
            <person name="David R.G."/>
            <person name="Delcher A.L."/>
            <person name="Delehaunty K."/>
            <person name="Do C.B."/>
            <person name="Ebling H."/>
            <person name="Edwards K."/>
            <person name="Eickbush T."/>
            <person name="Evans J.D."/>
            <person name="Filipski A."/>
            <person name="Findeiss S."/>
            <person name="Freyhult E."/>
            <person name="Fulton L."/>
            <person name="Fulton R."/>
            <person name="Garcia A.C."/>
            <person name="Gardiner A."/>
            <person name="Garfield D.A."/>
            <person name="Garvin B.E."/>
            <person name="Gibson G."/>
            <person name="Gilbert D."/>
            <person name="Gnerre S."/>
            <person name="Godfrey J."/>
            <person name="Good R."/>
            <person name="Gotea V."/>
            <person name="Gravely B."/>
            <person name="Greenberg A.J."/>
            <person name="Griffiths-Jones S."/>
            <person name="Gross S."/>
            <person name="Guigo R."/>
            <person name="Gustafson E.A."/>
            <person name="Haerty W."/>
            <person name="Hahn M.W."/>
            <person name="Halligan D.L."/>
            <person name="Halpern A.L."/>
            <person name="Halter G.M."/>
            <person name="Han M.V."/>
            <person name="Heger A."/>
            <person name="Hillier L."/>
            <person name="Hinrichs A.S."/>
            <person name="Holmes I."/>
            <person name="Hoskins R.A."/>
            <person name="Hubisz M.J."/>
            <person name="Hultmark D."/>
            <person name="Huntley M.A."/>
            <person name="Jaffe D.B."/>
            <person name="Jagadeeshan S."/>
            <person name="Jeck W.R."/>
            <person name="Johnson J."/>
            <person name="Jones C.D."/>
            <person name="Jordan W.C."/>
            <person name="Karpen G.H."/>
            <person name="Kataoka E."/>
            <person name="Keightley P.D."/>
            <person name="Kheradpour P."/>
            <person name="Kirkness E.F."/>
            <person name="Koerich L.B."/>
            <person name="Kristiansen K."/>
            <person name="Kudrna D."/>
            <person name="Kulathinal R.J."/>
            <person name="Kumar S."/>
            <person name="Kwok R."/>
            <person name="Lander E."/>
            <person name="Langley C.H."/>
            <person name="Lapoint R."/>
            <person name="Lazzaro B.P."/>
            <person name="Lee S.J."/>
            <person name="Levesque L."/>
            <person name="Li R."/>
            <person name="Lin C.F."/>
            <person name="Lin M.F."/>
            <person name="Lindblad-Toh K."/>
            <person name="Llopart A."/>
            <person name="Long M."/>
            <person name="Low L."/>
            <person name="Lozovsky E."/>
            <person name="Lu J."/>
            <person name="Luo M."/>
            <person name="Machado C.A."/>
            <person name="Makalowski W."/>
            <person name="Marzo M."/>
            <person name="Matsuda M."/>
            <person name="Matzkin L."/>
            <person name="McAllister B."/>
            <person name="McBride C.S."/>
            <person name="McKernan B."/>
            <person name="McKernan K."/>
            <person name="Mendez-Lago M."/>
            <person name="Minx P."/>
            <person name="Mollenhauer M.U."/>
            <person name="Montooth K."/>
            <person name="Mount S.M."/>
            <person name="Mu X."/>
            <person name="Myers E."/>
            <person name="Negre B."/>
            <person name="Newfeld S."/>
            <person name="Nielsen R."/>
            <person name="Noor M.A."/>
            <person name="O'Grady P."/>
            <person name="Pachter L."/>
            <person name="Papaceit M."/>
            <person name="Parisi M.J."/>
            <person name="Parisi M."/>
            <person name="Parts L."/>
            <person name="Pedersen J.S."/>
            <person name="Pesole G."/>
            <person name="Phillippy A.M."/>
            <person name="Ponting C.P."/>
            <person name="Pop M."/>
            <person name="Porcelli D."/>
            <person name="Powell J.R."/>
            <person name="Prohaska S."/>
            <person name="Pruitt K."/>
            <person name="Puig M."/>
            <person name="Quesneville H."/>
            <person name="Ram K.R."/>
            <person name="Rand D."/>
            <person name="Rasmussen M.D."/>
            <person name="Reed L.K."/>
            <person name="Reenan R."/>
            <person name="Reily A."/>
            <person name="Remington K.A."/>
            <person name="Rieger T.T."/>
            <person name="Ritchie M.G."/>
            <person name="Robin C."/>
            <person name="Rogers Y.H."/>
            <person name="Rohde C."/>
            <person name="Rozas J."/>
            <person name="Rubenfield M.J."/>
            <person name="Ruiz A."/>
            <person name="Russo S."/>
            <person name="Salzberg S.L."/>
            <person name="Sanchez-Gracia A."/>
            <person name="Saranga D.J."/>
            <person name="Sato H."/>
            <person name="Schaeffer S.W."/>
            <person name="Schatz M.C."/>
            <person name="Schlenke T."/>
            <person name="Schwartz R."/>
            <person name="Segarra C."/>
            <person name="Singh R.S."/>
            <person name="Sirot L."/>
            <person name="Sirota M."/>
            <person name="Sisneros N.B."/>
            <person name="Smith C.D."/>
            <person name="Smith T.F."/>
            <person name="Spieth J."/>
            <person name="Stage D.E."/>
            <person name="Stark A."/>
            <person name="Stephan W."/>
            <person name="Strausberg R.L."/>
            <person name="Strempel S."/>
            <person name="Sturgill D."/>
            <person name="Sutton G."/>
            <person name="Sutton G.G."/>
            <person name="Tao W."/>
            <person name="Teichmann S."/>
            <person name="Tobari Y.N."/>
            <person name="Tomimura Y."/>
            <person name="Tsolas J.M."/>
            <person name="Valente V.L."/>
            <person name="Venter E."/>
            <person name="Venter J.C."/>
            <person name="Vicario S."/>
            <person name="Vieira F.G."/>
            <person name="Vilella A.J."/>
            <person name="Villasante A."/>
            <person name="Walenz B."/>
            <person name="Wang J."/>
            <person name="Wasserman M."/>
            <person name="Watts T."/>
            <person name="Wilson D."/>
            <person name="Wilson R.K."/>
            <person name="Wing R.A."/>
            <person name="Wolfner M.F."/>
            <person name="Wong A."/>
            <person name="Wong G.K."/>
            <person name="Wu C.I."/>
            <person name="Wu G."/>
            <person name="Yamamoto D."/>
            <person name="Yang H.P."/>
            <person name="Yang S.P."/>
            <person name="Yorke J.A."/>
            <person name="Yoshida K."/>
            <person name="Zdobnov E."/>
            <person name="Zhang P."/>
            <person name="Zhang Y."/>
            <person name="Zimin A.V."/>
            <person name="Baldwin J."/>
            <person name="Abdouelleil A."/>
            <person name="Abdulkadir J."/>
            <person name="Abebe A."/>
            <person name="Abera B."/>
            <person name="Abreu J."/>
            <person name="Acer S.C."/>
            <person name="Aftuck L."/>
            <person name="Alexander A."/>
            <person name="An P."/>
            <person name="Anderson E."/>
            <person name="Anderson S."/>
            <person name="Arachi H."/>
            <person name="Azer M."/>
            <person name="Bachantsang P."/>
            <person name="Barry A."/>
            <person name="Bayul T."/>
            <person name="Berlin A."/>
            <person name="Bessette D."/>
            <person name="Bloom T."/>
            <person name="Blye J."/>
            <person name="Boguslavskiy L."/>
            <person name="Bonnet C."/>
            <person name="Boukhgalter B."/>
            <person name="Bourzgui I."/>
            <person name="Brown A."/>
            <person name="Cahill P."/>
            <person name="Channer S."/>
            <person name="Cheshatsang Y."/>
            <person name="Chuda L."/>
            <person name="Citroen M."/>
            <person name="Collymore A."/>
            <person name="Cooke P."/>
            <person name="Costello M."/>
            <person name="D'Aco K."/>
            <person name="Daza R."/>
            <person name="De Haan G."/>
            <person name="DeGray S."/>
            <person name="DeMaso C."/>
            <person name="Dhargay N."/>
            <person name="Dooley K."/>
            <person name="Dooley E."/>
            <person name="Doricent M."/>
            <person name="Dorje P."/>
            <person name="Dorjee K."/>
            <person name="Dupes A."/>
            <person name="Elong R."/>
            <person name="Falk J."/>
            <person name="Farina A."/>
            <person name="Faro S."/>
            <person name="Ferguson D."/>
            <person name="Fisher S."/>
            <person name="Foley C.D."/>
            <person name="Franke A."/>
            <person name="Friedrich D."/>
            <person name="Gadbois L."/>
            <person name="Gearin G."/>
            <person name="Gearin C.R."/>
            <person name="Giannoukos G."/>
            <person name="Goode T."/>
            <person name="Graham J."/>
            <person name="Grandbois E."/>
            <person name="Grewal S."/>
            <person name="Gyaltsen K."/>
            <person name="Hafez N."/>
            <person name="Hagos B."/>
            <person name="Hall J."/>
            <person name="Henson C."/>
            <person name="Hollinger A."/>
            <person name="Honan T."/>
            <person name="Huard M.D."/>
            <person name="Hughes L."/>
            <person name="Hurhula B."/>
            <person name="Husby M.E."/>
            <person name="Kamat A."/>
            <person name="Kanga B."/>
            <person name="Kashin S."/>
            <person name="Khazanovich D."/>
            <person name="Kisner P."/>
            <person name="Lance K."/>
            <person name="Lara M."/>
            <person name="Lee W."/>
            <person name="Lennon N."/>
            <person name="Letendre F."/>
            <person name="LeVine R."/>
            <person name="Lipovsky A."/>
            <person name="Liu X."/>
            <person name="Liu J."/>
            <person name="Liu S."/>
            <person name="Lokyitsang T."/>
            <person name="Lokyitsang Y."/>
            <person name="Lubonja R."/>
            <person name="Lui A."/>
            <person name="MacDonald P."/>
            <person name="Magnisalis V."/>
            <person name="Maru K."/>
            <person name="Matthews C."/>
            <person name="McCusker W."/>
            <person name="McDonough S."/>
            <person name="Mehta T."/>
            <person name="Meldrim J."/>
            <person name="Meneus L."/>
            <person name="Mihai O."/>
            <person name="Mihalev A."/>
            <person name="Mihova T."/>
            <person name="Mittelman R."/>
            <person name="Mlenga V."/>
            <person name="Montmayeur A."/>
            <person name="Mulrain L."/>
            <person name="Navidi A."/>
            <person name="Naylor J."/>
            <person name="Negash T."/>
            <person name="Nguyen T."/>
            <person name="Nguyen N."/>
            <person name="Nicol R."/>
            <person name="Norbu C."/>
            <person name="Norbu N."/>
            <person name="Novod N."/>
            <person name="O'Neill B."/>
            <person name="Osman S."/>
            <person name="Markiewicz E."/>
            <person name="Oyono O.L."/>
            <person name="Patti C."/>
            <person name="Phunkhang P."/>
            <person name="Pierre F."/>
            <person name="Priest M."/>
            <person name="Raghuraman S."/>
            <person name="Rege F."/>
            <person name="Reyes R."/>
            <person name="Rise C."/>
            <person name="Rogov P."/>
            <person name="Ross K."/>
            <person name="Ryan E."/>
            <person name="Settipalli S."/>
            <person name="Shea T."/>
            <person name="Sherpa N."/>
            <person name="Shi L."/>
            <person name="Shih D."/>
            <person name="Sparrow T."/>
            <person name="Spaulding J."/>
            <person name="Stalker J."/>
            <person name="Stange-Thomann N."/>
            <person name="Stavropoulos S."/>
            <person name="Stone C."/>
            <person name="Strader C."/>
            <person name="Tesfaye S."/>
            <person name="Thomson T."/>
            <person name="Thoulutsang Y."/>
            <person name="Thoulutsang D."/>
            <person name="Topham K."/>
            <person name="Topping I."/>
            <person name="Tsamla T."/>
            <person name="Vassiliev H."/>
            <person name="Vo A."/>
            <person name="Wangchuk T."/>
            <person name="Wangdi T."/>
            <person name="Weiand M."/>
            <person name="Wilkinson J."/>
            <person name="Wilson A."/>
            <person name="Yadav S."/>
            <person name="Young G."/>
            <person name="Yu Q."/>
            <person name="Zembek L."/>
            <person name="Zhong D."/>
            <person name="Zimmer A."/>
            <person name="Zwirko Z."/>
            <person name="Jaffe D.B."/>
            <person name="Alvarez P."/>
            <person name="Brockman W."/>
            <person name="Butler J."/>
            <person name="Chin C."/>
            <person name="Gnerre S."/>
            <person name="Grabherr M."/>
            <person name="Kleber M."/>
            <person name="Mauceli E."/>
            <person name="MacCallum I."/>
        </authorList>
    </citation>
    <scope>NUCLEOTIDE SEQUENCE [LARGE SCALE GENOMIC DNA]</scope>
    <source>
        <strain evidence="3">Tucson 15010-1051.87</strain>
    </source>
</reference>
<sequence length="147" mass="17000">MSRTAIRQEQFKNGDFVFAKLKGYRPWPARILQAGDRKYNVFFYGTCDTAEVGPKQLYPYITSIRRLGNLQKLRQNEFKRALLHAEQAVANPAEDQAYHQTLAVLENNFVDAIDVVLCDEYYLDDNVNNCVLVDDDDNDDKTSRRIC</sequence>
<evidence type="ECO:0000313" key="2">
    <source>
        <dbReference type="EMBL" id="EDW70941.1"/>
    </source>
</evidence>
<dbReference type="OrthoDB" id="62853at2759"/>
<proteinExistence type="predicted"/>
<dbReference type="eggNOG" id="KOG1904">
    <property type="taxonomic scope" value="Eukaryota"/>
</dbReference>
<dbReference type="SUPFAM" id="SSF63748">
    <property type="entry name" value="Tudor/PWWP/MBT"/>
    <property type="match status" value="1"/>
</dbReference>
<gene>
    <name evidence="2" type="primary">Dvir\GJ14058</name>
    <name evidence="2" type="ORF">Dvir_GJ14058</name>
</gene>
<dbReference type="Gene3D" id="2.30.30.140">
    <property type="match status" value="1"/>
</dbReference>
<evidence type="ECO:0000313" key="3">
    <source>
        <dbReference type="Proteomes" id="UP000008792"/>
    </source>
</evidence>
<dbReference type="PROSITE" id="PS50812">
    <property type="entry name" value="PWWP"/>
    <property type="match status" value="1"/>
</dbReference>
<dbReference type="InParanoid" id="B4LCP9"/>
<dbReference type="EMBL" id="CH940647">
    <property type="protein sequence ID" value="EDW70941.1"/>
    <property type="molecule type" value="Genomic_DNA"/>
</dbReference>
<protein>
    <recommendedName>
        <fullName evidence="1">PWWP domain-containing protein</fullName>
    </recommendedName>
</protein>
<dbReference type="STRING" id="7244.B4LCP9"/>
<dbReference type="OMA" id="FFYGTCD"/>
<dbReference type="SMART" id="SM00293">
    <property type="entry name" value="PWWP"/>
    <property type="match status" value="1"/>
</dbReference>
<name>B4LCP9_DROVI</name>
<dbReference type="AlphaFoldDB" id="B4LCP9"/>
<keyword evidence="3" id="KW-1185">Reference proteome</keyword>
<dbReference type="Pfam" id="PF00855">
    <property type="entry name" value="PWWP"/>
    <property type="match status" value="1"/>
</dbReference>